<dbReference type="EMBL" id="HAEA01009023">
    <property type="protein sequence ID" value="SBQ37503.1"/>
    <property type="molecule type" value="Transcribed_RNA"/>
</dbReference>
<dbReference type="InterPro" id="IPR007949">
    <property type="entry name" value="SDA1_MD"/>
</dbReference>
<protein>
    <recommendedName>
        <fullName evidence="7">Protein SDA1</fullName>
    </recommendedName>
</protein>
<evidence type="ECO:0000256" key="7">
    <source>
        <dbReference type="RuleBase" id="RU365057"/>
    </source>
</evidence>
<keyword evidence="5 7" id="KW-0653">Protein transport</keyword>
<evidence type="ECO:0000259" key="10">
    <source>
        <dbReference type="Pfam" id="PF05285"/>
    </source>
</evidence>
<evidence type="ECO:0000256" key="8">
    <source>
        <dbReference type="SAM" id="Coils"/>
    </source>
</evidence>
<dbReference type="GO" id="GO:0015031">
    <property type="term" value="P:protein transport"/>
    <property type="evidence" value="ECO:0007669"/>
    <property type="project" value="UniProtKB-KW"/>
</dbReference>
<evidence type="ECO:0000259" key="11">
    <source>
        <dbReference type="Pfam" id="PF08158"/>
    </source>
</evidence>
<keyword evidence="6 7" id="KW-0539">Nucleus</keyword>
<keyword evidence="4 7" id="KW-0690">Ribosome biogenesis</keyword>
<organism evidence="13">
    <name type="scientific">Nothobranchius kadleci</name>
    <name type="common">African annual killifish</name>
    <dbReference type="NCBI Taxonomy" id="1051664"/>
    <lineage>
        <taxon>Eukaryota</taxon>
        <taxon>Metazoa</taxon>
        <taxon>Chordata</taxon>
        <taxon>Craniata</taxon>
        <taxon>Vertebrata</taxon>
        <taxon>Euteleostomi</taxon>
        <taxon>Actinopterygii</taxon>
        <taxon>Neopterygii</taxon>
        <taxon>Teleostei</taxon>
        <taxon>Neoteleostei</taxon>
        <taxon>Acanthomorphata</taxon>
        <taxon>Ovalentaria</taxon>
        <taxon>Atherinomorphae</taxon>
        <taxon>Cyprinodontiformes</taxon>
        <taxon>Nothobranchiidae</taxon>
        <taxon>Nothobranchius</taxon>
    </lineage>
</organism>
<evidence type="ECO:0000256" key="2">
    <source>
        <dbReference type="ARBA" id="ARBA00005783"/>
    </source>
</evidence>
<evidence type="ECO:0000256" key="3">
    <source>
        <dbReference type="ARBA" id="ARBA00022448"/>
    </source>
</evidence>
<dbReference type="GO" id="GO:0042273">
    <property type="term" value="P:ribosomal large subunit biogenesis"/>
    <property type="evidence" value="ECO:0007669"/>
    <property type="project" value="UniProtKB-UniRule"/>
</dbReference>
<feature type="region of interest" description="Disordered" evidence="9">
    <location>
        <begin position="567"/>
        <end position="586"/>
    </location>
</feature>
<dbReference type="SUPFAM" id="SSF48371">
    <property type="entry name" value="ARM repeat"/>
    <property type="match status" value="1"/>
</dbReference>
<keyword evidence="8" id="KW-0175">Coiled coil</keyword>
<dbReference type="Pfam" id="PF08158">
    <property type="entry name" value="SDA1_HEAT"/>
    <property type="match status" value="1"/>
</dbReference>
<dbReference type="InterPro" id="IPR016024">
    <property type="entry name" value="ARM-type_fold"/>
</dbReference>
<dbReference type="PANTHER" id="PTHR12730:SF0">
    <property type="entry name" value="PROTEIN SDA1 HOMOLOG"/>
    <property type="match status" value="1"/>
</dbReference>
<evidence type="ECO:0000313" key="13">
    <source>
        <dbReference type="EMBL" id="SBQ37503.1"/>
    </source>
</evidence>
<feature type="region of interest" description="Disordered" evidence="9">
    <location>
        <begin position="483"/>
        <end position="511"/>
    </location>
</feature>
<keyword evidence="3 7" id="KW-0813">Transport</keyword>
<evidence type="ECO:0000256" key="6">
    <source>
        <dbReference type="ARBA" id="ARBA00023242"/>
    </source>
</evidence>
<dbReference type="PANTHER" id="PTHR12730">
    <property type="entry name" value="HSDA/SDA1-RELATED"/>
    <property type="match status" value="1"/>
</dbReference>
<reference evidence="13" key="1">
    <citation type="submission" date="2016-05" db="EMBL/GenBank/DDBJ databases">
        <authorList>
            <person name="Lavstsen T."/>
            <person name="Jespersen J.S."/>
        </authorList>
    </citation>
    <scope>NUCLEOTIDE SEQUENCE</scope>
    <source>
        <tissue evidence="13">Brain</tissue>
    </source>
</reference>
<feature type="domain" description="SDA1 middle" evidence="10">
    <location>
        <begin position="485"/>
        <end position="618"/>
    </location>
</feature>
<evidence type="ECO:0000256" key="4">
    <source>
        <dbReference type="ARBA" id="ARBA00022517"/>
    </source>
</evidence>
<feature type="domain" description="SDA1 N-terminal" evidence="11">
    <location>
        <begin position="62"/>
        <end position="424"/>
    </location>
</feature>
<comment type="subcellular location">
    <subcellularLocation>
        <location evidence="7">Nucleus</location>
        <location evidence="7">Nucleolus</location>
    </subcellularLocation>
</comment>
<accession>A0A1A8DV42</accession>
<dbReference type="InterPro" id="IPR027312">
    <property type="entry name" value="Sda1"/>
</dbReference>
<dbReference type="AlphaFoldDB" id="A0A1A8DV42"/>
<dbReference type="InterPro" id="IPR012977">
    <property type="entry name" value="SDA1_N"/>
</dbReference>
<dbReference type="Pfam" id="PF05285">
    <property type="entry name" value="SDA1_dom"/>
    <property type="match status" value="1"/>
</dbReference>
<feature type="coiled-coil region" evidence="8">
    <location>
        <begin position="260"/>
        <end position="314"/>
    </location>
</feature>
<comment type="similarity">
    <text evidence="2 7">Belongs to the SDA1 family.</text>
</comment>
<evidence type="ECO:0000256" key="9">
    <source>
        <dbReference type="SAM" id="MobiDB-lite"/>
    </source>
</evidence>
<comment type="function">
    <text evidence="1 7">Required for 60S pre-ribosomal subunits export to the cytoplasm.</text>
</comment>
<reference evidence="13" key="2">
    <citation type="submission" date="2016-06" db="EMBL/GenBank/DDBJ databases">
        <title>The genome of a short-lived fish provides insights into sex chromosome evolution and the genetic control of aging.</title>
        <authorList>
            <person name="Reichwald K."/>
            <person name="Felder M."/>
            <person name="Petzold A."/>
            <person name="Koch P."/>
            <person name="Groth M."/>
            <person name="Platzer M."/>
        </authorList>
    </citation>
    <scope>NUCLEOTIDE SEQUENCE</scope>
    <source>
        <tissue evidence="13">Brain</tissue>
    </source>
</reference>
<sequence length="685" mass="78790">MPGRQNNKLPNNLPQLQNLIKRDPQSYVEEFLQQYRHYQSNVEIFKLQPDKPNKELADLVMFLSQVAHCYVEQLSAFPRELSELLMSCHTVLEPDLRMTFCKALILLRNKDLIDPTELLELFFELLRCHDKLLRKTLYTHIVSDIKNINAKHKNNKVNTTLQNFMYTMLRDSNPIAAKISLDVMVELYKRNVWNDAKTVNVITTACFSKVTKILVAGMKFFLGKDEDEKNGSDSESEDEGTSSRDLMVRYATGKKTSKNKKKLEKAMKVLKKHKKKKKVEVFNFSAIHLIHDPQDFSEKLLKQLENSKERFEVKIMMMDLISRLVGIHELFLFNFYAFIQRFLQPHQREVTKILLCAAQASHQLVPPEIIEPVIMTIANNFVTDRNSGEAMTVGLNAIKEVAARCPLSITEDLLQDLSQYKTHKDKNVMMSARGLIQLFRSLNPQMLHKKDRGKPTEASAEAKIKDYGELEARDYIPGAEVLEVDEEKKEGEEDEDGWESASISDDDEDGEWVDVHHSSDEDAGEVAEKLQSIPAEERKAKAAAVSGSRLLTQDDFKKIRLAQMAKEISAAPGKGQKRKMVESDDDDKGELLMLRDIEKLHKKPKADKETRLATALAGRSDRKEFVKKRTKLNPHASSSNKEKRRKKNFMMMKHSQNVRTKGKRSFREKQLALQAALLKKRKQYK</sequence>
<feature type="compositionally biased region" description="Acidic residues" evidence="9">
    <location>
        <begin position="492"/>
        <end position="511"/>
    </location>
</feature>
<evidence type="ECO:0000256" key="5">
    <source>
        <dbReference type="ARBA" id="ARBA00022927"/>
    </source>
</evidence>
<dbReference type="Pfam" id="PF21638">
    <property type="entry name" value="SDA1_C"/>
    <property type="match status" value="1"/>
</dbReference>
<evidence type="ECO:0000259" key="12">
    <source>
        <dbReference type="Pfam" id="PF21638"/>
    </source>
</evidence>
<dbReference type="GO" id="GO:0000055">
    <property type="term" value="P:ribosomal large subunit export from nucleus"/>
    <property type="evidence" value="ECO:0007669"/>
    <property type="project" value="UniProtKB-UniRule"/>
</dbReference>
<name>A0A1A8DV42_NOTKA</name>
<gene>
    <name evidence="13" type="primary">SDAD1</name>
</gene>
<evidence type="ECO:0000256" key="1">
    <source>
        <dbReference type="ARBA" id="ARBA00003823"/>
    </source>
</evidence>
<dbReference type="InterPro" id="IPR048292">
    <property type="entry name" value="SDA1_C"/>
</dbReference>
<dbReference type="GO" id="GO:0005730">
    <property type="term" value="C:nucleolus"/>
    <property type="evidence" value="ECO:0007669"/>
    <property type="project" value="UniProtKB-SubCell"/>
</dbReference>
<feature type="region of interest" description="Disordered" evidence="9">
    <location>
        <begin position="617"/>
        <end position="667"/>
    </location>
</feature>
<dbReference type="EMBL" id="HADZ01011237">
    <property type="protein sequence ID" value="SBP75178.1"/>
    <property type="molecule type" value="Transcribed_RNA"/>
</dbReference>
<feature type="domain" description="SDA1 C-terminal" evidence="12">
    <location>
        <begin position="637"/>
        <end position="682"/>
    </location>
</feature>
<proteinExistence type="inferred from homology"/>